<proteinExistence type="predicted"/>
<accession>A0A8T2SKW5</accession>
<dbReference type="AlphaFoldDB" id="A0A8T2SKW5"/>
<reference evidence="1" key="1">
    <citation type="submission" date="2021-08" db="EMBL/GenBank/DDBJ databases">
        <title>WGS assembly of Ceratopteris richardii.</title>
        <authorList>
            <person name="Marchant D.B."/>
            <person name="Chen G."/>
            <person name="Jenkins J."/>
            <person name="Shu S."/>
            <person name="Leebens-Mack J."/>
            <person name="Grimwood J."/>
            <person name="Schmutz J."/>
            <person name="Soltis P."/>
            <person name="Soltis D."/>
            <person name="Chen Z.-H."/>
        </authorList>
    </citation>
    <scope>NUCLEOTIDE SEQUENCE</scope>
    <source>
        <strain evidence="1">Whitten #5841</strain>
        <tissue evidence="1">Leaf</tissue>
    </source>
</reference>
<dbReference type="EMBL" id="CM035424">
    <property type="protein sequence ID" value="KAH7351645.1"/>
    <property type="molecule type" value="Genomic_DNA"/>
</dbReference>
<name>A0A8T2SKW5_CERRI</name>
<dbReference type="Pfam" id="PF14223">
    <property type="entry name" value="Retrotran_gag_2"/>
    <property type="match status" value="1"/>
</dbReference>
<gene>
    <name evidence="1" type="ORF">KP509_19G007600</name>
</gene>
<dbReference type="Proteomes" id="UP000825935">
    <property type="component" value="Chromosome 19"/>
</dbReference>
<evidence type="ECO:0000313" key="1">
    <source>
        <dbReference type="EMBL" id="KAH7351645.1"/>
    </source>
</evidence>
<organism evidence="1 2">
    <name type="scientific">Ceratopteris richardii</name>
    <name type="common">Triangle waterfern</name>
    <dbReference type="NCBI Taxonomy" id="49495"/>
    <lineage>
        <taxon>Eukaryota</taxon>
        <taxon>Viridiplantae</taxon>
        <taxon>Streptophyta</taxon>
        <taxon>Embryophyta</taxon>
        <taxon>Tracheophyta</taxon>
        <taxon>Polypodiopsida</taxon>
        <taxon>Polypodiidae</taxon>
        <taxon>Polypodiales</taxon>
        <taxon>Pteridineae</taxon>
        <taxon>Pteridaceae</taxon>
        <taxon>Parkerioideae</taxon>
        <taxon>Ceratopteris</taxon>
    </lineage>
</organism>
<evidence type="ECO:0000313" key="2">
    <source>
        <dbReference type="Proteomes" id="UP000825935"/>
    </source>
</evidence>
<comment type="caution">
    <text evidence="1">The sequence shown here is derived from an EMBL/GenBank/DDBJ whole genome shotgun (WGS) entry which is preliminary data.</text>
</comment>
<protein>
    <recommendedName>
        <fullName evidence="3">CCHC-type domain-containing protein</fullName>
    </recommendedName>
</protein>
<evidence type="ECO:0008006" key="3">
    <source>
        <dbReference type="Google" id="ProtNLM"/>
    </source>
</evidence>
<keyword evidence="2" id="KW-1185">Reference proteome</keyword>
<dbReference type="PANTHER" id="PTHR47481:SF22">
    <property type="entry name" value="RETROTRANSPOSON GAG DOMAIN-CONTAINING PROTEIN"/>
    <property type="match status" value="1"/>
</dbReference>
<sequence length="323" mass="37427">MSEKPLDKFNGQRFHTWQTKIKGHLMTKQLWSVTKQLAQNETLEHRRGLPYFMEKDEQALGMLLTCLDDNYVHFLDDCTTANQAWITLEQNFGAISRNSKIALKMQLYSLNMSAGEDRPTLCPIENEDQVAVLLKAVPDDKFGQIVTVLKEKDPIPRLEDVINSLQQHENKLKTHDEFTTNALVVRDTKCIHCNRINHLSKDCYQVNPCKIFRKTNHATKHCRLRNNNINNNKGAFNKNSSNVNIAEETNEEEAQVNFVYDMCSKTSPLYHPHMYREGFVPPMGLLKEGYKHCTTFFVHGKESYFLYHPSVVVRKGKFPKSYL</sequence>
<dbReference type="OrthoDB" id="8063676at2759"/>
<dbReference type="PANTHER" id="PTHR47481">
    <property type="match status" value="1"/>
</dbReference>